<evidence type="ECO:0000313" key="2">
    <source>
        <dbReference type="Proteomes" id="UP000006867"/>
    </source>
</evidence>
<sequence length="49" mass="5748">MKAFLEALLKKRAFIHELNKQTKTNRIKIKILRTKIGDAVRLIQLIFLA</sequence>
<accession>A0ABM5LV07</accession>
<evidence type="ECO:0008006" key="3">
    <source>
        <dbReference type="Google" id="ProtNLM"/>
    </source>
</evidence>
<name>A0ABM5LV07_BACA1</name>
<organism evidence="1 2">
    <name type="scientific">Bacillus atrophaeus (strain 1942)</name>
    <dbReference type="NCBI Taxonomy" id="720555"/>
    <lineage>
        <taxon>Bacteria</taxon>
        <taxon>Bacillati</taxon>
        <taxon>Bacillota</taxon>
        <taxon>Bacilli</taxon>
        <taxon>Bacillales</taxon>
        <taxon>Bacillaceae</taxon>
        <taxon>Bacillus</taxon>
    </lineage>
</organism>
<protein>
    <recommendedName>
        <fullName evidence="3">50S ribosomal protein L29</fullName>
    </recommendedName>
</protein>
<dbReference type="Proteomes" id="UP000006867">
    <property type="component" value="Chromosome"/>
</dbReference>
<reference evidence="1 2" key="1">
    <citation type="journal article" date="2011" name="Front. Microbiol.">
        <title>Genomic signatures of strain selection and enhancement in Bacillus atrophaeus var. globigii, a historical biowarfare simulant.</title>
        <authorList>
            <person name="Gibbons H.S."/>
            <person name="Broomall S.M."/>
            <person name="McNew L.A."/>
            <person name="Daligault H."/>
            <person name="Chapman C."/>
            <person name="Bruce D."/>
            <person name="Karavis M."/>
            <person name="Krepps M."/>
            <person name="McGregor P.A."/>
            <person name="Hong C."/>
            <person name="Park K.H."/>
            <person name="Akmal A."/>
            <person name="Feldman A."/>
            <person name="Lin J.S."/>
            <person name="Chang W.E."/>
            <person name="Higgs B.W."/>
            <person name="Demirev P."/>
            <person name="Lindquist J."/>
            <person name="Liem A."/>
            <person name="Fochler E."/>
            <person name="Read T.D."/>
            <person name="Tapia R."/>
            <person name="Johnson S."/>
            <person name="Bishop-Lilly K.A."/>
            <person name="Detter C."/>
            <person name="Han C."/>
            <person name="Sozhamannan S."/>
            <person name="Rosenzweig C.N."/>
            <person name="Skowronski E.W."/>
        </authorList>
    </citation>
    <scope>NUCLEOTIDE SEQUENCE [LARGE SCALE GENOMIC DNA]</scope>
    <source>
        <strain evidence="1 2">1942</strain>
    </source>
</reference>
<evidence type="ECO:0000313" key="1">
    <source>
        <dbReference type="EMBL" id="ADP31684.1"/>
    </source>
</evidence>
<gene>
    <name evidence="1" type="ordered locus">BATR1942_03650</name>
</gene>
<keyword evidence="2" id="KW-1185">Reference proteome</keyword>
<proteinExistence type="predicted"/>
<dbReference type="EMBL" id="CP002207">
    <property type="protein sequence ID" value="ADP31684.1"/>
    <property type="molecule type" value="Genomic_DNA"/>
</dbReference>